<accession>A0A839EVK0</accession>
<evidence type="ECO:0000313" key="3">
    <source>
        <dbReference type="Proteomes" id="UP000549052"/>
    </source>
</evidence>
<reference evidence="2 3" key="1">
    <citation type="submission" date="2020-07" db="EMBL/GenBank/DDBJ databases">
        <title>Genomic Encyclopedia of Type Strains, Phase IV (KMG-V): Genome sequencing to study the core and pangenomes of soil and plant-associated prokaryotes.</title>
        <authorList>
            <person name="Whitman W."/>
        </authorList>
    </citation>
    <scope>NUCLEOTIDE SEQUENCE [LARGE SCALE GENOMIC DNA]</scope>
    <source>
        <strain evidence="2 3">AN3</strain>
    </source>
</reference>
<dbReference type="AlphaFoldDB" id="A0A839EVK0"/>
<evidence type="ECO:0000256" key="1">
    <source>
        <dbReference type="SAM" id="MobiDB-lite"/>
    </source>
</evidence>
<proteinExistence type="predicted"/>
<comment type="caution">
    <text evidence="2">The sequence shown here is derived from an EMBL/GenBank/DDBJ whole genome shotgun (WGS) entry which is preliminary data.</text>
</comment>
<evidence type="ECO:0000313" key="2">
    <source>
        <dbReference type="EMBL" id="MBA8882125.1"/>
    </source>
</evidence>
<feature type="region of interest" description="Disordered" evidence="1">
    <location>
        <begin position="20"/>
        <end position="60"/>
    </location>
</feature>
<sequence length="60" mass="6534">MSIQPGARASPLFTCRQLTLSRIGDPGNGSRNPYPKTAPPLSVQTSRLQKPPEHGCEDHH</sequence>
<dbReference type="Proteomes" id="UP000549052">
    <property type="component" value="Unassembled WGS sequence"/>
</dbReference>
<keyword evidence="3" id="KW-1185">Reference proteome</keyword>
<dbReference type="EMBL" id="JACGXN010000025">
    <property type="protein sequence ID" value="MBA8882125.1"/>
    <property type="molecule type" value="Genomic_DNA"/>
</dbReference>
<organism evidence="2 3">
    <name type="scientific">Phyllobacterium myrsinacearum</name>
    <dbReference type="NCBI Taxonomy" id="28101"/>
    <lineage>
        <taxon>Bacteria</taxon>
        <taxon>Pseudomonadati</taxon>
        <taxon>Pseudomonadota</taxon>
        <taxon>Alphaproteobacteria</taxon>
        <taxon>Hyphomicrobiales</taxon>
        <taxon>Phyllobacteriaceae</taxon>
        <taxon>Phyllobacterium</taxon>
    </lineage>
</organism>
<name>A0A839EVK0_9HYPH</name>
<gene>
    <name evidence="2" type="ORF">FHW16_005874</name>
</gene>
<feature type="compositionally biased region" description="Basic and acidic residues" evidence="1">
    <location>
        <begin position="50"/>
        <end position="60"/>
    </location>
</feature>
<protein>
    <submittedName>
        <fullName evidence="2">Uncharacterized protein</fullName>
    </submittedName>
</protein>